<accession>A0A0M3IWN1</accession>
<keyword evidence="1" id="KW-1185">Reference proteome</keyword>
<evidence type="ECO:0000313" key="2">
    <source>
        <dbReference type="WBParaSite" id="ALUE_0002315901-mRNA-1"/>
    </source>
</evidence>
<protein>
    <submittedName>
        <fullName evidence="2">Transposase</fullName>
    </submittedName>
</protein>
<name>A0A0M3IWN1_ASCLU</name>
<evidence type="ECO:0000313" key="1">
    <source>
        <dbReference type="Proteomes" id="UP000036681"/>
    </source>
</evidence>
<dbReference type="AlphaFoldDB" id="A0A0M3IWN1"/>
<organism evidence="1 2">
    <name type="scientific">Ascaris lumbricoides</name>
    <name type="common">Giant roundworm</name>
    <dbReference type="NCBI Taxonomy" id="6252"/>
    <lineage>
        <taxon>Eukaryota</taxon>
        <taxon>Metazoa</taxon>
        <taxon>Ecdysozoa</taxon>
        <taxon>Nematoda</taxon>
        <taxon>Chromadorea</taxon>
        <taxon>Rhabditida</taxon>
        <taxon>Spirurina</taxon>
        <taxon>Ascaridomorpha</taxon>
        <taxon>Ascaridoidea</taxon>
        <taxon>Ascarididae</taxon>
        <taxon>Ascaris</taxon>
    </lineage>
</organism>
<dbReference type="Proteomes" id="UP000036681">
    <property type="component" value="Unplaced"/>
</dbReference>
<dbReference type="WBParaSite" id="ALUE_0002315901-mRNA-1">
    <property type="protein sequence ID" value="ALUE_0002315901-mRNA-1"/>
    <property type="gene ID" value="ALUE_0002315901"/>
</dbReference>
<sequence>MYVFFEKAVAEHLKLSSLYALCIVETFYETSIVNSIRNVSDADLKRRNWEITQLRHVQPVYHRARACRIKIPLNAKAEAITIL</sequence>
<reference evidence="2" key="1">
    <citation type="submission" date="2017-02" db="UniProtKB">
        <authorList>
            <consortium name="WormBaseParasite"/>
        </authorList>
    </citation>
    <scope>IDENTIFICATION</scope>
</reference>
<proteinExistence type="predicted"/>